<dbReference type="EMBL" id="JADGJH010001779">
    <property type="protein sequence ID" value="KAJ3109999.1"/>
    <property type="molecule type" value="Genomic_DNA"/>
</dbReference>
<feature type="transmembrane region" description="Helical" evidence="1">
    <location>
        <begin position="6"/>
        <end position="31"/>
    </location>
</feature>
<evidence type="ECO:0000313" key="3">
    <source>
        <dbReference type="Proteomes" id="UP001211907"/>
    </source>
</evidence>
<feature type="non-terminal residue" evidence="2">
    <location>
        <position position="58"/>
    </location>
</feature>
<reference evidence="2" key="1">
    <citation type="submission" date="2020-05" db="EMBL/GenBank/DDBJ databases">
        <title>Phylogenomic resolution of chytrid fungi.</title>
        <authorList>
            <person name="Stajich J.E."/>
            <person name="Amses K."/>
            <person name="Simmons R."/>
            <person name="Seto K."/>
            <person name="Myers J."/>
            <person name="Bonds A."/>
            <person name="Quandt C.A."/>
            <person name="Barry K."/>
            <person name="Liu P."/>
            <person name="Grigoriev I."/>
            <person name="Longcore J.E."/>
            <person name="James T.Y."/>
        </authorList>
    </citation>
    <scope>NUCLEOTIDE SEQUENCE</scope>
    <source>
        <strain evidence="2">JEL0513</strain>
    </source>
</reference>
<sequence length="58" mass="6363">MTEYCVFGIIAGLTIKVAVISIVATCVRLAAVDNNTSVTRFTVPGLMTFFNLWCIIYT</sequence>
<accession>A0AAD5SWH8</accession>
<dbReference type="Proteomes" id="UP001211907">
    <property type="component" value="Unassembled WGS sequence"/>
</dbReference>
<proteinExistence type="predicted"/>
<keyword evidence="3" id="KW-1185">Reference proteome</keyword>
<name>A0AAD5SWH8_9FUNG</name>
<keyword evidence="1" id="KW-0812">Transmembrane</keyword>
<keyword evidence="1" id="KW-0472">Membrane</keyword>
<gene>
    <name evidence="2" type="ORF">HK100_003178</name>
</gene>
<protein>
    <submittedName>
        <fullName evidence="2">Uncharacterized protein</fullName>
    </submittedName>
</protein>
<comment type="caution">
    <text evidence="2">The sequence shown here is derived from an EMBL/GenBank/DDBJ whole genome shotgun (WGS) entry which is preliminary data.</text>
</comment>
<evidence type="ECO:0000256" key="1">
    <source>
        <dbReference type="SAM" id="Phobius"/>
    </source>
</evidence>
<dbReference type="AlphaFoldDB" id="A0AAD5SWH8"/>
<evidence type="ECO:0000313" key="2">
    <source>
        <dbReference type="EMBL" id="KAJ3109999.1"/>
    </source>
</evidence>
<organism evidence="2 3">
    <name type="scientific">Physocladia obscura</name>
    <dbReference type="NCBI Taxonomy" id="109957"/>
    <lineage>
        <taxon>Eukaryota</taxon>
        <taxon>Fungi</taxon>
        <taxon>Fungi incertae sedis</taxon>
        <taxon>Chytridiomycota</taxon>
        <taxon>Chytridiomycota incertae sedis</taxon>
        <taxon>Chytridiomycetes</taxon>
        <taxon>Chytridiales</taxon>
        <taxon>Chytriomycetaceae</taxon>
        <taxon>Physocladia</taxon>
    </lineage>
</organism>
<keyword evidence="1" id="KW-1133">Transmembrane helix</keyword>